<dbReference type="InterPro" id="IPR028994">
    <property type="entry name" value="Integrin_alpha_N"/>
</dbReference>
<sequence length="369" mass="41620">MSELIIFVLMLGINDPFHIKCDLEFEADGIIALDFDDDQCCDLLRIRDNHYYLTDQKLISRFQLNPRGPRSYLACTDIDGIAGKEMLFAAFESGILFLEVFSSGKEFSRHELLHDLPEAWDGMLSACKASDLNDDGNQDLICLVGSNFSLQPRGILVYDHARNRELWHFWMGVSPRDLHLLDIDRDGKEEIIISTTAVANGSSVNGFDDRNSYVICFDTRGAVKWSRIIGNTFTDAVTWVGDIDDDGNIEIVVVEAEGRADRVEPNRICILNAADGSVKRYIVSGGKHMDLVVCDLDRNDTREIIVGNIDGFVRVYDFDLYCMNERLFDGRIDIKSAVDIDGDGYLELLVTINNNRLLVLNERLETVGE</sequence>
<dbReference type="AlphaFoldDB" id="A0A1F4UDG7"/>
<dbReference type="SUPFAM" id="SSF69318">
    <property type="entry name" value="Integrin alpha N-terminal domain"/>
    <property type="match status" value="1"/>
</dbReference>
<accession>A0A1F4UDG7</accession>
<protein>
    <recommendedName>
        <fullName evidence="3">VCBS repeat-containing protein</fullName>
    </recommendedName>
</protein>
<proteinExistence type="predicted"/>
<comment type="caution">
    <text evidence="1">The sequence shown here is derived from an EMBL/GenBank/DDBJ whole genome shotgun (WGS) entry which is preliminary data.</text>
</comment>
<evidence type="ECO:0008006" key="3">
    <source>
        <dbReference type="Google" id="ProtNLM"/>
    </source>
</evidence>
<gene>
    <name evidence="1" type="ORF">A2Y85_02210</name>
</gene>
<dbReference type="Proteomes" id="UP000177025">
    <property type="component" value="Unassembled WGS sequence"/>
</dbReference>
<reference evidence="1 2" key="1">
    <citation type="journal article" date="2016" name="Nat. Commun.">
        <title>Thousands of microbial genomes shed light on interconnected biogeochemical processes in an aquifer system.</title>
        <authorList>
            <person name="Anantharaman K."/>
            <person name="Brown C.T."/>
            <person name="Hug L.A."/>
            <person name="Sharon I."/>
            <person name="Castelle C.J."/>
            <person name="Probst A.J."/>
            <person name="Thomas B.C."/>
            <person name="Singh A."/>
            <person name="Wilkins M.J."/>
            <person name="Karaoz U."/>
            <person name="Brodie E.L."/>
            <person name="Williams K.H."/>
            <person name="Hubbard S.S."/>
            <person name="Banfield J.F."/>
        </authorList>
    </citation>
    <scope>NUCLEOTIDE SEQUENCE [LARGE SCALE GENOMIC DNA]</scope>
</reference>
<dbReference type="EMBL" id="MEUM01000043">
    <property type="protein sequence ID" value="OGC42957.1"/>
    <property type="molecule type" value="Genomic_DNA"/>
</dbReference>
<name>A0A1F4UDG7_UNCW3</name>
<organism evidence="1 2">
    <name type="scientific">candidate division WOR-3 bacterium RBG_13_43_14</name>
    <dbReference type="NCBI Taxonomy" id="1802590"/>
    <lineage>
        <taxon>Bacteria</taxon>
        <taxon>Bacteria division WOR-3</taxon>
    </lineage>
</organism>
<dbReference type="Gene3D" id="2.130.10.130">
    <property type="entry name" value="Integrin alpha, N-terminal"/>
    <property type="match status" value="1"/>
</dbReference>
<evidence type="ECO:0000313" key="1">
    <source>
        <dbReference type="EMBL" id="OGC42957.1"/>
    </source>
</evidence>
<evidence type="ECO:0000313" key="2">
    <source>
        <dbReference type="Proteomes" id="UP000177025"/>
    </source>
</evidence>